<dbReference type="InterPro" id="IPR011990">
    <property type="entry name" value="TPR-like_helical_dom_sf"/>
</dbReference>
<keyword evidence="4" id="KW-1185">Reference proteome</keyword>
<dbReference type="GO" id="GO:0005737">
    <property type="term" value="C:cytoplasm"/>
    <property type="evidence" value="ECO:0007669"/>
    <property type="project" value="TreeGrafter"/>
</dbReference>
<dbReference type="InterPro" id="IPR053235">
    <property type="entry name" value="Ser_Thr_kinase"/>
</dbReference>
<protein>
    <submittedName>
        <fullName evidence="3">S_TKc domain-containing protein</fullName>
    </submittedName>
</protein>
<dbReference type="Gene3D" id="1.10.510.10">
    <property type="entry name" value="Transferase(Phosphotransferase) domain 1"/>
    <property type="match status" value="1"/>
</dbReference>
<reference evidence="3 4" key="1">
    <citation type="journal article" date="2010" name="Cell">
        <title>The genome of Naegleria gruberi illuminates early eukaryotic versatility.</title>
        <authorList>
            <person name="Fritz-Laylin L.K."/>
            <person name="Prochnik S.E."/>
            <person name="Ginger M.L."/>
            <person name="Dacks J.B."/>
            <person name="Carpenter M.L."/>
            <person name="Field M.C."/>
            <person name="Kuo A."/>
            <person name="Paredez A."/>
            <person name="Chapman J."/>
            <person name="Pham J."/>
            <person name="Shu S."/>
            <person name="Neupane R."/>
            <person name="Cipriano M."/>
            <person name="Mancuso J."/>
            <person name="Tu H."/>
            <person name="Salamov A."/>
            <person name="Lindquist E."/>
            <person name="Shapiro H."/>
            <person name="Lucas S."/>
            <person name="Grigoriev I.V."/>
            <person name="Cande W.Z."/>
            <person name="Fulton C."/>
            <person name="Rokhsar D.S."/>
            <person name="Dawson S.C."/>
        </authorList>
    </citation>
    <scope>NUCLEOTIDE SEQUENCE [LARGE SCALE GENOMIC DNA]</scope>
    <source>
        <strain evidence="3 4">NEG-M</strain>
    </source>
</reference>
<dbReference type="PANTHER" id="PTHR24361">
    <property type="entry name" value="MITOGEN-ACTIVATED KINASE KINASE KINASE"/>
    <property type="match status" value="1"/>
</dbReference>
<dbReference type="PROSITE" id="PS00109">
    <property type="entry name" value="PROTEIN_KINASE_TYR"/>
    <property type="match status" value="1"/>
</dbReference>
<gene>
    <name evidence="3" type="ORF">NAEGRDRAFT_81147</name>
</gene>
<evidence type="ECO:0000259" key="2">
    <source>
        <dbReference type="PROSITE" id="PS50011"/>
    </source>
</evidence>
<dbReference type="GO" id="GO:0004674">
    <property type="term" value="F:protein serine/threonine kinase activity"/>
    <property type="evidence" value="ECO:0007669"/>
    <property type="project" value="TreeGrafter"/>
</dbReference>
<name>D2VT79_NAEGR</name>
<dbReference type="OrthoDB" id="10252354at2759"/>
<proteinExistence type="predicted"/>
<dbReference type="KEGG" id="ngr:NAEGRDRAFT_81147"/>
<dbReference type="STRING" id="5762.D2VT79"/>
<dbReference type="InterPro" id="IPR000719">
    <property type="entry name" value="Prot_kinase_dom"/>
</dbReference>
<dbReference type="InterPro" id="IPR019734">
    <property type="entry name" value="TPR_rpt"/>
</dbReference>
<dbReference type="Proteomes" id="UP000006671">
    <property type="component" value="Unassembled WGS sequence"/>
</dbReference>
<dbReference type="EMBL" id="GG738895">
    <property type="protein sequence ID" value="EFC40100.1"/>
    <property type="molecule type" value="Genomic_DNA"/>
</dbReference>
<dbReference type="SUPFAM" id="SSF48452">
    <property type="entry name" value="TPR-like"/>
    <property type="match status" value="1"/>
</dbReference>
<sequence>MSNYQRSKWRLAEFEEYLSLRDIKLMDYSFMEQRDKCNLLQCKMVKGQSPEIRAVVKIVNYENEPGEDYGSENEIVEREKSAFYNSQSKEYSCEMFEFFKGVYYCYTLMKFYEGGSLDKLLTEDLSRETCILIAFQISRALVSIHSAEGKIIHRDISEDNIFIESFNRTTGIIKVRLGDFEFSIQMDQDLSYRTIESSMRVGKPAHRPPLHMKNGKEAYEVGSSGDVWCFGVTLYRLITKDTETCFNKKSEFKNQQDIDNHILQNGKEEIKQRLESSGLQLLILSCIKIEEHERITAATMSEAVSFFAYVLGLSDRSSDTKVDILASPHANKTENEFLDSISQLDDSSLIKCVIQGCYYQKNRQFKKAIIFFEKSIEIFPYFQLSYEKLAKCYFDQSRKIDSKEDNYEELRKNLLQKAEKVITTCINLDPKYSCAYYRRGCIYLKLGMTDESINDFKECERLGFWNIDQVYHQLCLIYQHLGDKDNAFSYFSKYSCYRPDNVESLLKFGQFVLKDNPQFSEKLFSEALQLRVDKDISKQTLNDKKTRKILSLEAQALNSFHFNKKHDDLESKFKEATSMLNNLEELEKTDQRYSKSMLSLYFQLKERRVMIANQLNITDQEQLKMIYDDCCFLLEEDSLNVKRYEMKLKYAKLLGIPFTVSDENSMKVLYGKKETIWSYWSRWMSSYWKP</sequence>
<dbReference type="RefSeq" id="XP_002672844.1">
    <property type="nucleotide sequence ID" value="XM_002672798.1"/>
</dbReference>
<dbReference type="PROSITE" id="PS50011">
    <property type="entry name" value="PROTEIN_KINASE_DOM"/>
    <property type="match status" value="1"/>
</dbReference>
<feature type="coiled-coil region" evidence="1">
    <location>
        <begin position="393"/>
        <end position="420"/>
    </location>
</feature>
<keyword evidence="1" id="KW-0175">Coiled coil</keyword>
<dbReference type="eggNOG" id="KOG0612">
    <property type="taxonomic scope" value="Eukaryota"/>
</dbReference>
<evidence type="ECO:0000313" key="4">
    <source>
        <dbReference type="Proteomes" id="UP000006671"/>
    </source>
</evidence>
<dbReference type="Pfam" id="PF00069">
    <property type="entry name" value="Pkinase"/>
    <property type="match status" value="1"/>
</dbReference>
<feature type="domain" description="Protein kinase" evidence="2">
    <location>
        <begin position="28"/>
        <end position="307"/>
    </location>
</feature>
<accession>D2VT79</accession>
<dbReference type="GO" id="GO:0005524">
    <property type="term" value="F:ATP binding"/>
    <property type="evidence" value="ECO:0007669"/>
    <property type="project" value="InterPro"/>
</dbReference>
<dbReference type="InterPro" id="IPR011009">
    <property type="entry name" value="Kinase-like_dom_sf"/>
</dbReference>
<dbReference type="SUPFAM" id="SSF56112">
    <property type="entry name" value="Protein kinase-like (PK-like)"/>
    <property type="match status" value="1"/>
</dbReference>
<dbReference type="GeneID" id="8854530"/>
<evidence type="ECO:0000313" key="3">
    <source>
        <dbReference type="EMBL" id="EFC40100.1"/>
    </source>
</evidence>
<dbReference type="InterPro" id="IPR008266">
    <property type="entry name" value="Tyr_kinase_AS"/>
</dbReference>
<dbReference type="InParanoid" id="D2VT79"/>
<dbReference type="AlphaFoldDB" id="D2VT79"/>
<evidence type="ECO:0000256" key="1">
    <source>
        <dbReference type="SAM" id="Coils"/>
    </source>
</evidence>
<organism evidence="4">
    <name type="scientific">Naegleria gruberi</name>
    <name type="common">Amoeba</name>
    <dbReference type="NCBI Taxonomy" id="5762"/>
    <lineage>
        <taxon>Eukaryota</taxon>
        <taxon>Discoba</taxon>
        <taxon>Heterolobosea</taxon>
        <taxon>Tetramitia</taxon>
        <taxon>Eutetramitia</taxon>
        <taxon>Vahlkampfiidae</taxon>
        <taxon>Naegleria</taxon>
    </lineage>
</organism>
<dbReference type="SMART" id="SM00028">
    <property type="entry name" value="TPR"/>
    <property type="match status" value="2"/>
</dbReference>
<dbReference type="Pfam" id="PF13181">
    <property type="entry name" value="TPR_8"/>
    <property type="match status" value="2"/>
</dbReference>
<dbReference type="Gene3D" id="1.25.40.10">
    <property type="entry name" value="Tetratricopeptide repeat domain"/>
    <property type="match status" value="1"/>
</dbReference>
<dbReference type="VEuPathDB" id="AmoebaDB:NAEGRDRAFT_81147"/>